<keyword evidence="1" id="KW-0812">Transmembrane</keyword>
<sequence length="304" mass="31700">MGRKTARGLIPFRGERAAQLVPQARLAGPMPWVIAIMVTLTVIAAAGGLVLNNVASTARAELASGATVQILDASPSERGRQAQAAVVLLQDHPAVASIRRVPDEELSELLEPWLGVGVDNEAVPVPALIDVRLKEGVTEQALGDLRHDLAGTAPAARIDAQSSWLAPVFSAIESLQWLSAALVILLGLTSAAAVWLAARSALGTNQDTIEIVHLLGGTDTQIAQIFERSIGFDATLGGAVGLGLGLITILFLGQEFGALGSGMMAGGGLNWLDWILIALIPLLGVVIAMLTARFTVVAALRRML</sequence>
<dbReference type="OrthoDB" id="8478373at2"/>
<feature type="transmembrane region" description="Helical" evidence="1">
    <location>
        <begin position="32"/>
        <end position="51"/>
    </location>
</feature>
<accession>A0A844ZLA7</accession>
<protein>
    <submittedName>
        <fullName evidence="2">Cell division protein</fullName>
    </submittedName>
</protein>
<keyword evidence="2" id="KW-0131">Cell cycle</keyword>
<keyword evidence="1" id="KW-0472">Membrane</keyword>
<dbReference type="GO" id="GO:0016020">
    <property type="term" value="C:membrane"/>
    <property type="evidence" value="ECO:0007669"/>
    <property type="project" value="InterPro"/>
</dbReference>
<reference evidence="2 3" key="1">
    <citation type="submission" date="2019-12" db="EMBL/GenBank/DDBJ databases">
        <title>Genomic-based taxomic classification of the family Erythrobacteraceae.</title>
        <authorList>
            <person name="Xu L."/>
        </authorList>
    </citation>
    <scope>NUCLEOTIDE SEQUENCE [LARGE SCALE GENOMIC DNA]</scope>
    <source>
        <strain evidence="2 3">KCTC 52763</strain>
    </source>
</reference>
<feature type="transmembrane region" description="Helical" evidence="1">
    <location>
        <begin position="177"/>
        <end position="198"/>
    </location>
</feature>
<dbReference type="Proteomes" id="UP000442714">
    <property type="component" value="Unassembled WGS sequence"/>
</dbReference>
<evidence type="ECO:0000313" key="2">
    <source>
        <dbReference type="EMBL" id="MXO89211.1"/>
    </source>
</evidence>
<dbReference type="GO" id="GO:0032153">
    <property type="term" value="C:cell division site"/>
    <property type="evidence" value="ECO:0007669"/>
    <property type="project" value="TreeGrafter"/>
</dbReference>
<dbReference type="GO" id="GO:0051301">
    <property type="term" value="P:cell division"/>
    <property type="evidence" value="ECO:0007669"/>
    <property type="project" value="UniProtKB-KW"/>
</dbReference>
<dbReference type="EMBL" id="WTYX01000001">
    <property type="protein sequence ID" value="MXO89211.1"/>
    <property type="molecule type" value="Genomic_DNA"/>
</dbReference>
<dbReference type="PANTHER" id="PTHR47755:SF1">
    <property type="entry name" value="CELL DIVISION PROTEIN FTSX"/>
    <property type="match status" value="1"/>
</dbReference>
<name>A0A844ZLA7_9SPHN</name>
<evidence type="ECO:0000313" key="3">
    <source>
        <dbReference type="Proteomes" id="UP000442714"/>
    </source>
</evidence>
<keyword evidence="1" id="KW-1133">Transmembrane helix</keyword>
<keyword evidence="2" id="KW-0132">Cell division</keyword>
<proteinExistence type="predicted"/>
<evidence type="ECO:0000256" key="1">
    <source>
        <dbReference type="SAM" id="Phobius"/>
    </source>
</evidence>
<feature type="transmembrane region" description="Helical" evidence="1">
    <location>
        <begin position="274"/>
        <end position="300"/>
    </location>
</feature>
<organism evidence="2 3">
    <name type="scientific">Pontixanthobacter aquaemixtae</name>
    <dbReference type="NCBI Taxonomy" id="1958940"/>
    <lineage>
        <taxon>Bacteria</taxon>
        <taxon>Pseudomonadati</taxon>
        <taxon>Pseudomonadota</taxon>
        <taxon>Alphaproteobacteria</taxon>
        <taxon>Sphingomonadales</taxon>
        <taxon>Erythrobacteraceae</taxon>
        <taxon>Pontixanthobacter</taxon>
    </lineage>
</organism>
<dbReference type="PANTHER" id="PTHR47755">
    <property type="entry name" value="CELL DIVISION PROTEIN FTSX"/>
    <property type="match status" value="1"/>
</dbReference>
<gene>
    <name evidence="2" type="ORF">GRI41_00045</name>
</gene>
<feature type="transmembrane region" description="Helical" evidence="1">
    <location>
        <begin position="234"/>
        <end position="254"/>
    </location>
</feature>
<comment type="caution">
    <text evidence="2">The sequence shown here is derived from an EMBL/GenBank/DDBJ whole genome shotgun (WGS) entry which is preliminary data.</text>
</comment>
<keyword evidence="3" id="KW-1185">Reference proteome</keyword>
<dbReference type="InterPro" id="IPR004513">
    <property type="entry name" value="FtsX"/>
</dbReference>
<dbReference type="AlphaFoldDB" id="A0A844ZLA7"/>